<name>A0ACC1Y7Q8_MELAZ</name>
<reference evidence="1 2" key="1">
    <citation type="journal article" date="2023" name="Science">
        <title>Complex scaffold remodeling in plant triterpene biosynthesis.</title>
        <authorList>
            <person name="De La Pena R."/>
            <person name="Hodgson H."/>
            <person name="Liu J.C."/>
            <person name="Stephenson M.J."/>
            <person name="Martin A.C."/>
            <person name="Owen C."/>
            <person name="Harkess A."/>
            <person name="Leebens-Mack J."/>
            <person name="Jimenez L.E."/>
            <person name="Osbourn A."/>
            <person name="Sattely E.S."/>
        </authorList>
    </citation>
    <scope>NUCLEOTIDE SEQUENCE [LARGE SCALE GENOMIC DNA]</scope>
    <source>
        <strain evidence="2">cv. JPN11</strain>
        <tissue evidence="1">Leaf</tissue>
    </source>
</reference>
<evidence type="ECO:0000313" key="2">
    <source>
        <dbReference type="Proteomes" id="UP001164539"/>
    </source>
</evidence>
<comment type="caution">
    <text evidence="1">The sequence shown here is derived from an EMBL/GenBank/DDBJ whole genome shotgun (WGS) entry which is preliminary data.</text>
</comment>
<proteinExistence type="predicted"/>
<evidence type="ECO:0000313" key="1">
    <source>
        <dbReference type="EMBL" id="KAJ4719278.1"/>
    </source>
</evidence>
<accession>A0ACC1Y7Q8</accession>
<dbReference type="Proteomes" id="UP001164539">
    <property type="component" value="Chromosome 5"/>
</dbReference>
<keyword evidence="2" id="KW-1185">Reference proteome</keyword>
<dbReference type="EMBL" id="CM051398">
    <property type="protein sequence ID" value="KAJ4719278.1"/>
    <property type="molecule type" value="Genomic_DNA"/>
</dbReference>
<gene>
    <name evidence="1" type="ORF">OWV82_010878</name>
</gene>
<protein>
    <submittedName>
        <fullName evidence="1">Mediator-associated protein 1</fullName>
    </submittedName>
</protein>
<sequence>MAAKKKMKEKAISVLSVKEMVHFHSHNNVGLKEDVVEEMLQLIGETQRAELEKRWKEIKLLELQLNLKKSQLLQSQIQFVLHSYNH</sequence>
<organism evidence="1 2">
    <name type="scientific">Melia azedarach</name>
    <name type="common">Chinaberry tree</name>
    <dbReference type="NCBI Taxonomy" id="155640"/>
    <lineage>
        <taxon>Eukaryota</taxon>
        <taxon>Viridiplantae</taxon>
        <taxon>Streptophyta</taxon>
        <taxon>Embryophyta</taxon>
        <taxon>Tracheophyta</taxon>
        <taxon>Spermatophyta</taxon>
        <taxon>Magnoliopsida</taxon>
        <taxon>eudicotyledons</taxon>
        <taxon>Gunneridae</taxon>
        <taxon>Pentapetalae</taxon>
        <taxon>rosids</taxon>
        <taxon>malvids</taxon>
        <taxon>Sapindales</taxon>
        <taxon>Meliaceae</taxon>
        <taxon>Melia</taxon>
    </lineage>
</organism>